<reference evidence="1 2" key="1">
    <citation type="journal article" date="2022" name="Plant J.">
        <title>Chromosome-level genome of Camellia lanceoleosa provides a valuable resource for understanding genome evolution and self-incompatibility.</title>
        <authorList>
            <person name="Gong W."/>
            <person name="Xiao S."/>
            <person name="Wang L."/>
            <person name="Liao Z."/>
            <person name="Chang Y."/>
            <person name="Mo W."/>
            <person name="Hu G."/>
            <person name="Li W."/>
            <person name="Zhao G."/>
            <person name="Zhu H."/>
            <person name="Hu X."/>
            <person name="Ji K."/>
            <person name="Xiang X."/>
            <person name="Song Q."/>
            <person name="Yuan D."/>
            <person name="Jin S."/>
            <person name="Zhang L."/>
        </authorList>
    </citation>
    <scope>NUCLEOTIDE SEQUENCE [LARGE SCALE GENOMIC DNA]</scope>
    <source>
        <strain evidence="1">SQ_2022a</strain>
    </source>
</reference>
<proteinExistence type="predicted"/>
<evidence type="ECO:0000313" key="2">
    <source>
        <dbReference type="Proteomes" id="UP001060215"/>
    </source>
</evidence>
<gene>
    <name evidence="1" type="ORF">LOK49_LG07G02816</name>
</gene>
<evidence type="ECO:0000313" key="1">
    <source>
        <dbReference type="EMBL" id="KAI8008512.1"/>
    </source>
</evidence>
<comment type="caution">
    <text evidence="1">The sequence shown here is derived from an EMBL/GenBank/DDBJ whole genome shotgun (WGS) entry which is preliminary data.</text>
</comment>
<dbReference type="EMBL" id="CM045764">
    <property type="protein sequence ID" value="KAI8008512.1"/>
    <property type="molecule type" value="Genomic_DNA"/>
</dbReference>
<dbReference type="Proteomes" id="UP001060215">
    <property type="component" value="Chromosome 7"/>
</dbReference>
<keyword evidence="2" id="KW-1185">Reference proteome</keyword>
<accession>A0ACC0H6U8</accession>
<organism evidence="1 2">
    <name type="scientific">Camellia lanceoleosa</name>
    <dbReference type="NCBI Taxonomy" id="1840588"/>
    <lineage>
        <taxon>Eukaryota</taxon>
        <taxon>Viridiplantae</taxon>
        <taxon>Streptophyta</taxon>
        <taxon>Embryophyta</taxon>
        <taxon>Tracheophyta</taxon>
        <taxon>Spermatophyta</taxon>
        <taxon>Magnoliopsida</taxon>
        <taxon>eudicotyledons</taxon>
        <taxon>Gunneridae</taxon>
        <taxon>Pentapetalae</taxon>
        <taxon>asterids</taxon>
        <taxon>Ericales</taxon>
        <taxon>Theaceae</taxon>
        <taxon>Camellia</taxon>
    </lineage>
</organism>
<sequence>MAKVTKNWGPQGDFEAPDIGHGFFIVKFDMMEDYTKVFTSSPWVALDHYVIVRRWQQDFKSNEAEEDTTTMWVRFPNLPIEYYNEKVLFHIGKVLGTPLKIGINTVMAARGKYAQGRSPKGQLQ</sequence>
<protein>
    <submittedName>
        <fullName evidence="1">Uncharacterized protein</fullName>
    </submittedName>
</protein>
<name>A0ACC0H6U8_9ERIC</name>